<dbReference type="PIRSF" id="PIRSF002756">
    <property type="entry name" value="PstS"/>
    <property type="match status" value="1"/>
</dbReference>
<feature type="domain" description="PBP" evidence="6">
    <location>
        <begin position="80"/>
        <end position="372"/>
    </location>
</feature>
<protein>
    <recommendedName>
        <fullName evidence="4">Phosphate-binding protein</fullName>
    </recommendedName>
</protein>
<evidence type="ECO:0000313" key="8">
    <source>
        <dbReference type="Proteomes" id="UP001500751"/>
    </source>
</evidence>
<comment type="caution">
    <text evidence="7">The sequence shown here is derived from an EMBL/GenBank/DDBJ whole genome shotgun (WGS) entry which is preliminary data.</text>
</comment>
<dbReference type="InterPro" id="IPR024370">
    <property type="entry name" value="PBP_domain"/>
</dbReference>
<accession>A0ABP5F474</accession>
<organism evidence="7 8">
    <name type="scientific">Catenulispora yoronensis</name>
    <dbReference type="NCBI Taxonomy" id="450799"/>
    <lineage>
        <taxon>Bacteria</taxon>
        <taxon>Bacillati</taxon>
        <taxon>Actinomycetota</taxon>
        <taxon>Actinomycetes</taxon>
        <taxon>Catenulisporales</taxon>
        <taxon>Catenulisporaceae</taxon>
        <taxon>Catenulispora</taxon>
    </lineage>
</organism>
<dbReference type="InterPro" id="IPR005673">
    <property type="entry name" value="ABC_phos-bd_PstS"/>
</dbReference>
<evidence type="ECO:0000256" key="3">
    <source>
        <dbReference type="ARBA" id="ARBA00022592"/>
    </source>
</evidence>
<evidence type="ECO:0000256" key="4">
    <source>
        <dbReference type="PIRNR" id="PIRNR002756"/>
    </source>
</evidence>
<comment type="similarity">
    <text evidence="1 4">Belongs to the PstS family.</text>
</comment>
<proteinExistence type="inferred from homology"/>
<evidence type="ECO:0000256" key="5">
    <source>
        <dbReference type="SAM" id="MobiDB-lite"/>
    </source>
</evidence>
<keyword evidence="8" id="KW-1185">Reference proteome</keyword>
<evidence type="ECO:0000313" key="7">
    <source>
        <dbReference type="EMBL" id="GAA2012435.1"/>
    </source>
</evidence>
<dbReference type="NCBIfam" id="TIGR00975">
    <property type="entry name" value="3a0107s03"/>
    <property type="match status" value="1"/>
</dbReference>
<dbReference type="CDD" id="cd13565">
    <property type="entry name" value="PBP2_PstS"/>
    <property type="match status" value="1"/>
</dbReference>
<dbReference type="InterPro" id="IPR050962">
    <property type="entry name" value="Phosphate-bind_PstS"/>
</dbReference>
<feature type="region of interest" description="Disordered" evidence="5">
    <location>
        <begin position="41"/>
        <end position="71"/>
    </location>
</feature>
<dbReference type="PANTHER" id="PTHR42996:SF1">
    <property type="entry name" value="PHOSPHATE-BINDING PROTEIN PSTS"/>
    <property type="match status" value="1"/>
</dbReference>
<sequence>MIRRDFPVKIHAGVNGRSAAVGAGVLAIALAGLTACGSDNNSSSSSGGSSSTTSAAGGSTSSASGSSSSSASGATGDITCASGTLSGQGSSAQATAITQFIKDYQTKCGSGTNISYNGNGSGPGVTAFVQKQADWAGSDYPLNADQQKQADQRCGGKPAVSVGTIPGAIAVMYNVPGVDKLNLSASTLGKIFNGKIAKWNDAAITAENPGVALPDLAIQAYHRSDASGTSFNFSNYLNKTAAADFPTPANKQWPGSNGQAAQGSKGVAQAVQSTSGAVGYAEVSYATQNNLKTAAIGNAAGKFVPLTISNASNFISKAQVDTAAGNYKFNFDYTYSADDAYPAVLVTYEIICSTGNDSAKLPVLKNFLQYTAGNGAQSQLEKLGYVALSSDQQSKVGAIFAALS</sequence>
<feature type="compositionally biased region" description="Low complexity" evidence="5">
    <location>
        <begin position="42"/>
        <end position="71"/>
    </location>
</feature>
<gene>
    <name evidence="7" type="primary">pstS</name>
    <name evidence="7" type="ORF">GCM10009839_03540</name>
</gene>
<evidence type="ECO:0000256" key="1">
    <source>
        <dbReference type="ARBA" id="ARBA00008725"/>
    </source>
</evidence>
<dbReference type="Proteomes" id="UP001500751">
    <property type="component" value="Unassembled WGS sequence"/>
</dbReference>
<dbReference type="PANTHER" id="PTHR42996">
    <property type="entry name" value="PHOSPHATE-BINDING PROTEIN PSTS"/>
    <property type="match status" value="1"/>
</dbReference>
<dbReference type="EMBL" id="BAAAQN010000002">
    <property type="protein sequence ID" value="GAA2012435.1"/>
    <property type="molecule type" value="Genomic_DNA"/>
</dbReference>
<keyword evidence="3 4" id="KW-0592">Phosphate transport</keyword>
<name>A0ABP5F474_9ACTN</name>
<evidence type="ECO:0000259" key="6">
    <source>
        <dbReference type="Pfam" id="PF12849"/>
    </source>
</evidence>
<dbReference type="Pfam" id="PF12849">
    <property type="entry name" value="PBP_like_2"/>
    <property type="match status" value="1"/>
</dbReference>
<evidence type="ECO:0000256" key="2">
    <source>
        <dbReference type="ARBA" id="ARBA00022448"/>
    </source>
</evidence>
<reference evidence="8" key="1">
    <citation type="journal article" date="2019" name="Int. J. Syst. Evol. Microbiol.">
        <title>The Global Catalogue of Microorganisms (GCM) 10K type strain sequencing project: providing services to taxonomists for standard genome sequencing and annotation.</title>
        <authorList>
            <consortium name="The Broad Institute Genomics Platform"/>
            <consortium name="The Broad Institute Genome Sequencing Center for Infectious Disease"/>
            <person name="Wu L."/>
            <person name="Ma J."/>
        </authorList>
    </citation>
    <scope>NUCLEOTIDE SEQUENCE [LARGE SCALE GENOMIC DNA]</scope>
    <source>
        <strain evidence="8">JCM 16014</strain>
    </source>
</reference>
<dbReference type="Gene3D" id="3.40.190.10">
    <property type="entry name" value="Periplasmic binding protein-like II"/>
    <property type="match status" value="2"/>
</dbReference>
<dbReference type="SUPFAM" id="SSF53850">
    <property type="entry name" value="Periplasmic binding protein-like II"/>
    <property type="match status" value="1"/>
</dbReference>
<keyword evidence="2 4" id="KW-0813">Transport</keyword>